<keyword evidence="2" id="KW-0238">DNA-binding</keyword>
<dbReference type="GO" id="GO:0003700">
    <property type="term" value="F:DNA-binding transcription factor activity"/>
    <property type="evidence" value="ECO:0007669"/>
    <property type="project" value="InterPro"/>
</dbReference>
<dbReference type="SMART" id="SM00448">
    <property type="entry name" value="REC"/>
    <property type="match status" value="1"/>
</dbReference>
<dbReference type="OrthoDB" id="9794370at2"/>
<proteinExistence type="predicted"/>
<dbReference type="EMBL" id="QPJD01000018">
    <property type="protein sequence ID" value="RCW42190.1"/>
    <property type="molecule type" value="Genomic_DNA"/>
</dbReference>
<dbReference type="InterPro" id="IPR001789">
    <property type="entry name" value="Sig_transdc_resp-reg_receiver"/>
</dbReference>
<comment type="caution">
    <text evidence="7">The sequence shown here is derived from an EMBL/GenBank/DDBJ whole genome shotgun (WGS) entry which is preliminary data.</text>
</comment>
<evidence type="ECO:0000256" key="2">
    <source>
        <dbReference type="ARBA" id="ARBA00023125"/>
    </source>
</evidence>
<evidence type="ECO:0000313" key="7">
    <source>
        <dbReference type="EMBL" id="RCW42190.1"/>
    </source>
</evidence>
<dbReference type="Pfam" id="PF17853">
    <property type="entry name" value="GGDEF_2"/>
    <property type="match status" value="1"/>
</dbReference>
<dbReference type="InterPro" id="IPR009057">
    <property type="entry name" value="Homeodomain-like_sf"/>
</dbReference>
<evidence type="ECO:0000256" key="1">
    <source>
        <dbReference type="ARBA" id="ARBA00023015"/>
    </source>
</evidence>
<evidence type="ECO:0000313" key="8">
    <source>
        <dbReference type="Proteomes" id="UP000252415"/>
    </source>
</evidence>
<dbReference type="SMART" id="SM00342">
    <property type="entry name" value="HTH_ARAC"/>
    <property type="match status" value="1"/>
</dbReference>
<evidence type="ECO:0000259" key="6">
    <source>
        <dbReference type="PROSITE" id="PS50110"/>
    </source>
</evidence>
<dbReference type="PROSITE" id="PS00041">
    <property type="entry name" value="HTH_ARAC_FAMILY_1"/>
    <property type="match status" value="1"/>
</dbReference>
<dbReference type="InterPro" id="IPR018062">
    <property type="entry name" value="HTH_AraC-typ_CS"/>
</dbReference>
<feature type="domain" description="Response regulatory" evidence="6">
    <location>
        <begin position="5"/>
        <end position="123"/>
    </location>
</feature>
<keyword evidence="8" id="KW-1185">Reference proteome</keyword>
<name>A0A368VL09_9BACL</name>
<dbReference type="Gene3D" id="1.10.10.60">
    <property type="entry name" value="Homeodomain-like"/>
    <property type="match status" value="2"/>
</dbReference>
<organism evidence="7 8">
    <name type="scientific">Paenibacillus prosopidis</name>
    <dbReference type="NCBI Taxonomy" id="630520"/>
    <lineage>
        <taxon>Bacteria</taxon>
        <taxon>Bacillati</taxon>
        <taxon>Bacillota</taxon>
        <taxon>Bacilli</taxon>
        <taxon>Bacillales</taxon>
        <taxon>Paenibacillaceae</taxon>
        <taxon>Paenibacillus</taxon>
    </lineage>
</organism>
<dbReference type="SUPFAM" id="SSF52172">
    <property type="entry name" value="CheY-like"/>
    <property type="match status" value="1"/>
</dbReference>
<keyword evidence="4" id="KW-0597">Phosphoprotein</keyword>
<dbReference type="InterPro" id="IPR018060">
    <property type="entry name" value="HTH_AraC"/>
</dbReference>
<dbReference type="PANTHER" id="PTHR43280">
    <property type="entry name" value="ARAC-FAMILY TRANSCRIPTIONAL REGULATOR"/>
    <property type="match status" value="1"/>
</dbReference>
<sequence length="541" mass="61775">MNGITMCVIDDVKTVIDGILKKIPWSEHGIEIAGTAANGKDGLQLIKDKRPDIVLTDIRMPMRSGIDMVRELKEGGEQGAKVIFFSGYSDFAYAQESVRLGAFDYLVKPFTTQQIVDVVLRAKALIEAQRLEQLDRMALERKVRESLPYLRQEYFRLLIRHDELPERAYDKWEFLGIDMELRGFVAMSVQIDGLMNERSPLSVREVELTRFAVQNIMEETIKKLAKGIVFREHSSQFVILLNPDKGVDVPALAEACRHNVKQYAKRDISIGVGGRVEGIGEIALSYDQAKTALSYQFYSGSGCIISYSDIERQDPITPHYSADKEMELLYCLRSGNREGTERLLASIFEECLRYPAPPDPEVMTNLFYGLAFSMYRVIAEKADPNQRMWLDERLSAMKKGRYLSTAELMRDVKDLGLTGCEWLQKRQKNDVGQLIHQALNYVRSRLSNDLTVQECANVVHLSPSYFSILFKKETGMTFMQYVTSARMEKAKELLLEGMQVQDITFELGYRDRPYFSELFKKHTGVTPTEFRTKYEGAGHDG</sequence>
<evidence type="ECO:0000259" key="5">
    <source>
        <dbReference type="PROSITE" id="PS01124"/>
    </source>
</evidence>
<dbReference type="PROSITE" id="PS01124">
    <property type="entry name" value="HTH_ARAC_FAMILY_2"/>
    <property type="match status" value="1"/>
</dbReference>
<dbReference type="InterPro" id="IPR041522">
    <property type="entry name" value="CdaR_GGDEF"/>
</dbReference>
<dbReference type="PRINTS" id="PR00032">
    <property type="entry name" value="HTHARAC"/>
</dbReference>
<evidence type="ECO:0000256" key="3">
    <source>
        <dbReference type="ARBA" id="ARBA00023163"/>
    </source>
</evidence>
<dbReference type="GO" id="GO:0000160">
    <property type="term" value="P:phosphorelay signal transduction system"/>
    <property type="evidence" value="ECO:0007669"/>
    <property type="project" value="InterPro"/>
</dbReference>
<feature type="domain" description="HTH araC/xylS-type" evidence="5">
    <location>
        <begin position="436"/>
        <end position="533"/>
    </location>
</feature>
<evidence type="ECO:0000256" key="4">
    <source>
        <dbReference type="PROSITE-ProRule" id="PRU00169"/>
    </source>
</evidence>
<dbReference type="InterPro" id="IPR011006">
    <property type="entry name" value="CheY-like_superfamily"/>
</dbReference>
<feature type="modified residue" description="4-aspartylphosphate" evidence="4">
    <location>
        <position position="57"/>
    </location>
</feature>
<dbReference type="AlphaFoldDB" id="A0A368VL09"/>
<keyword evidence="1" id="KW-0805">Transcription regulation</keyword>
<dbReference type="InterPro" id="IPR020449">
    <property type="entry name" value="Tscrpt_reg_AraC-type_HTH"/>
</dbReference>
<protein>
    <submittedName>
        <fullName evidence="7">Two-component system response regulator YesN</fullName>
    </submittedName>
</protein>
<keyword evidence="3" id="KW-0804">Transcription</keyword>
<dbReference type="SUPFAM" id="SSF46689">
    <property type="entry name" value="Homeodomain-like"/>
    <property type="match status" value="2"/>
</dbReference>
<dbReference type="PANTHER" id="PTHR43280:SF28">
    <property type="entry name" value="HTH-TYPE TRANSCRIPTIONAL ACTIVATOR RHAS"/>
    <property type="match status" value="1"/>
</dbReference>
<dbReference type="RefSeq" id="WP_114383122.1">
    <property type="nucleotide sequence ID" value="NZ_QPJD01000018.1"/>
</dbReference>
<dbReference type="CDD" id="cd17536">
    <property type="entry name" value="REC_YesN-like"/>
    <property type="match status" value="1"/>
</dbReference>
<dbReference type="GO" id="GO:0043565">
    <property type="term" value="F:sequence-specific DNA binding"/>
    <property type="evidence" value="ECO:0007669"/>
    <property type="project" value="InterPro"/>
</dbReference>
<gene>
    <name evidence="7" type="ORF">DFP97_11819</name>
</gene>
<dbReference type="Proteomes" id="UP000252415">
    <property type="component" value="Unassembled WGS sequence"/>
</dbReference>
<reference evidence="7 8" key="1">
    <citation type="submission" date="2018-07" db="EMBL/GenBank/DDBJ databases">
        <title>Genomic Encyclopedia of Type Strains, Phase III (KMG-III): the genomes of soil and plant-associated and newly described type strains.</title>
        <authorList>
            <person name="Whitman W."/>
        </authorList>
    </citation>
    <scope>NUCLEOTIDE SEQUENCE [LARGE SCALE GENOMIC DNA]</scope>
    <source>
        <strain evidence="7 8">CECT 7506</strain>
    </source>
</reference>
<accession>A0A368VL09</accession>
<dbReference type="PROSITE" id="PS50110">
    <property type="entry name" value="RESPONSE_REGULATORY"/>
    <property type="match status" value="1"/>
</dbReference>
<dbReference type="Pfam" id="PF12833">
    <property type="entry name" value="HTH_18"/>
    <property type="match status" value="1"/>
</dbReference>
<dbReference type="Pfam" id="PF00072">
    <property type="entry name" value="Response_reg"/>
    <property type="match status" value="1"/>
</dbReference>
<dbReference type="Gene3D" id="3.40.50.2300">
    <property type="match status" value="1"/>
</dbReference>